<dbReference type="EMBL" id="FNWL01000001">
    <property type="protein sequence ID" value="SEH12703.1"/>
    <property type="molecule type" value="Genomic_DNA"/>
</dbReference>
<dbReference type="SUPFAM" id="SSF50475">
    <property type="entry name" value="FMN-binding split barrel"/>
    <property type="match status" value="1"/>
</dbReference>
<dbReference type="GO" id="GO:0005829">
    <property type="term" value="C:cytosol"/>
    <property type="evidence" value="ECO:0007669"/>
    <property type="project" value="TreeGrafter"/>
</dbReference>
<dbReference type="InterPro" id="IPR052019">
    <property type="entry name" value="F420H2_bilvrd_red/Heme_oxyg"/>
</dbReference>
<evidence type="ECO:0000313" key="4">
    <source>
        <dbReference type="Proteomes" id="UP000199112"/>
    </source>
</evidence>
<dbReference type="PANTHER" id="PTHR35176">
    <property type="entry name" value="HEME OXYGENASE HI_0854-RELATED"/>
    <property type="match status" value="1"/>
</dbReference>
<dbReference type="OrthoDB" id="10511at2157"/>
<evidence type="ECO:0000313" key="3">
    <source>
        <dbReference type="EMBL" id="SEH12703.1"/>
    </source>
</evidence>
<dbReference type="AlphaFoldDB" id="A0A1H6FS54"/>
<keyword evidence="4" id="KW-1185">Reference proteome</keyword>
<dbReference type="Pfam" id="PF01243">
    <property type="entry name" value="PNPOx_N"/>
    <property type="match status" value="1"/>
</dbReference>
<dbReference type="Gene3D" id="2.30.110.10">
    <property type="entry name" value="Electron Transport, Fmn-binding Protein, Chain A"/>
    <property type="match status" value="1"/>
</dbReference>
<accession>A0A1H6FS54</accession>
<evidence type="ECO:0000256" key="1">
    <source>
        <dbReference type="ARBA" id="ARBA00023002"/>
    </source>
</evidence>
<protein>
    <submittedName>
        <fullName evidence="3">PPOX class probable F420-dependent enzyme</fullName>
    </submittedName>
</protein>
<proteinExistence type="predicted"/>
<keyword evidence="1" id="KW-0560">Oxidoreductase</keyword>
<dbReference type="PANTHER" id="PTHR35176:SF6">
    <property type="entry name" value="HEME OXYGENASE HI_0854-RELATED"/>
    <property type="match status" value="1"/>
</dbReference>
<name>A0A1H6FS54_9EURY</name>
<dbReference type="InterPro" id="IPR012349">
    <property type="entry name" value="Split_barrel_FMN-bd"/>
</dbReference>
<dbReference type="Proteomes" id="UP000199112">
    <property type="component" value="Unassembled WGS sequence"/>
</dbReference>
<reference evidence="4" key="1">
    <citation type="submission" date="2016-10" db="EMBL/GenBank/DDBJ databases">
        <authorList>
            <person name="Varghese N."/>
            <person name="Submissions S."/>
        </authorList>
    </citation>
    <scope>NUCLEOTIDE SEQUENCE [LARGE SCALE GENOMIC DNA]</scope>
    <source>
        <strain evidence="4">CGMCC 1.8981</strain>
    </source>
</reference>
<dbReference type="InterPro" id="IPR019920">
    <property type="entry name" value="F420-binding_dom_put"/>
</dbReference>
<dbReference type="GO" id="GO:0070967">
    <property type="term" value="F:coenzyme F420 binding"/>
    <property type="evidence" value="ECO:0007669"/>
    <property type="project" value="TreeGrafter"/>
</dbReference>
<dbReference type="GO" id="GO:0016627">
    <property type="term" value="F:oxidoreductase activity, acting on the CH-CH group of donors"/>
    <property type="evidence" value="ECO:0007669"/>
    <property type="project" value="TreeGrafter"/>
</dbReference>
<gene>
    <name evidence="3" type="ORF">SAMN04487967_0924</name>
</gene>
<dbReference type="RefSeq" id="WP_090505569.1">
    <property type="nucleotide sequence ID" value="NZ_FNWL01000001.1"/>
</dbReference>
<sequence length="135" mass="15504">MASVPDDFQDLFEKRTIAHVATVGDEQTPHVTPVWVDYDAEDDRILVNTERARRKVRNIEDDPSVGVSMTDPDNPYRRLSVMGEVDELTTDGAREHIDELARRYTDADEYQMPIESERVILRIRIDEVVDAQDSS</sequence>
<feature type="domain" description="Pyridoxamine 5'-phosphate oxidase N-terminal" evidence="2">
    <location>
        <begin position="6"/>
        <end position="128"/>
    </location>
</feature>
<dbReference type="NCBIfam" id="TIGR03618">
    <property type="entry name" value="Rv1155_F420"/>
    <property type="match status" value="1"/>
</dbReference>
<organism evidence="3 4">
    <name type="scientific">Natronorubrum sediminis</name>
    <dbReference type="NCBI Taxonomy" id="640943"/>
    <lineage>
        <taxon>Archaea</taxon>
        <taxon>Methanobacteriati</taxon>
        <taxon>Methanobacteriota</taxon>
        <taxon>Stenosarchaea group</taxon>
        <taxon>Halobacteria</taxon>
        <taxon>Halobacteriales</taxon>
        <taxon>Natrialbaceae</taxon>
        <taxon>Natronorubrum</taxon>
    </lineage>
</organism>
<dbReference type="InterPro" id="IPR011576">
    <property type="entry name" value="Pyridox_Oxase_N"/>
</dbReference>
<evidence type="ECO:0000259" key="2">
    <source>
        <dbReference type="Pfam" id="PF01243"/>
    </source>
</evidence>